<sequence length="151" mass="17726">MKLTFKKAYQNFLKTINVGELNVEDLNLKAIMKSVKMDYLEVEISGLDLDNPDCDMLLFEYGNYDWTGEGEKFNLSVKRQLFFENLDECGYYGFTIYFDKNYVGEIDEFSKWCEKKSDADKWLTEIEKTIGIEKVEGKPAMKFEVELEKPN</sequence>
<comment type="caution">
    <text evidence="1">The sequence shown here is derived from an EMBL/GenBank/DDBJ whole genome shotgun (WGS) entry which is preliminary data.</text>
</comment>
<dbReference type="RefSeq" id="WP_331808223.1">
    <property type="nucleotide sequence ID" value="NZ_JAZHOU010000001.1"/>
</dbReference>
<reference evidence="1 2" key="1">
    <citation type="submission" date="2024-02" db="EMBL/GenBank/DDBJ databases">
        <title>Winogradskyella poriferorum JCM 12885.</title>
        <authorList>
            <person name="Zhang D.-F."/>
            <person name="Fu Z.-Y."/>
        </authorList>
    </citation>
    <scope>NUCLEOTIDE SEQUENCE [LARGE SCALE GENOMIC DNA]</scope>
    <source>
        <strain evidence="1 2">JCM 12885</strain>
    </source>
</reference>
<evidence type="ECO:0000313" key="1">
    <source>
        <dbReference type="EMBL" id="MEF3077380.1"/>
    </source>
</evidence>
<gene>
    <name evidence="1" type="ORF">V1468_00055</name>
</gene>
<protein>
    <recommendedName>
        <fullName evidence="3">DUF695 domain-containing protein</fullName>
    </recommendedName>
</protein>
<dbReference type="EMBL" id="JAZHOU010000001">
    <property type="protein sequence ID" value="MEF3077380.1"/>
    <property type="molecule type" value="Genomic_DNA"/>
</dbReference>
<evidence type="ECO:0000313" key="2">
    <source>
        <dbReference type="Proteomes" id="UP001356704"/>
    </source>
</evidence>
<dbReference type="Proteomes" id="UP001356704">
    <property type="component" value="Unassembled WGS sequence"/>
</dbReference>
<organism evidence="1 2">
    <name type="scientific">Winogradskyella poriferorum</name>
    <dbReference type="NCBI Taxonomy" id="307627"/>
    <lineage>
        <taxon>Bacteria</taxon>
        <taxon>Pseudomonadati</taxon>
        <taxon>Bacteroidota</taxon>
        <taxon>Flavobacteriia</taxon>
        <taxon>Flavobacteriales</taxon>
        <taxon>Flavobacteriaceae</taxon>
        <taxon>Winogradskyella</taxon>
    </lineage>
</organism>
<proteinExistence type="predicted"/>
<name>A0ABU7W1H9_9FLAO</name>
<evidence type="ECO:0008006" key="3">
    <source>
        <dbReference type="Google" id="ProtNLM"/>
    </source>
</evidence>
<keyword evidence="2" id="KW-1185">Reference proteome</keyword>
<accession>A0ABU7W1H9</accession>